<comment type="caution">
    <text evidence="2">The sequence shown here is derived from an EMBL/GenBank/DDBJ whole genome shotgun (WGS) entry which is preliminary data.</text>
</comment>
<keyword evidence="3" id="KW-1185">Reference proteome</keyword>
<sequence>MRLMDGSRARKDGHLNLICSNAADMRDDRPALLLHAPPIMDEGERVLAVRTTSVQRQRKCEATLDIFLGLFKWTAPPAPLLSLKLFQTHRSPPGPFPPENTHLPTPSSDHRRVTASPASHQMDRNDCIIKCECKAKASHQV</sequence>
<name>A0AAW0MVZ1_9GOBI</name>
<feature type="region of interest" description="Disordered" evidence="1">
    <location>
        <begin position="91"/>
        <end position="119"/>
    </location>
</feature>
<organism evidence="2 3">
    <name type="scientific">Mugilogobius chulae</name>
    <name type="common">yellowstripe goby</name>
    <dbReference type="NCBI Taxonomy" id="88201"/>
    <lineage>
        <taxon>Eukaryota</taxon>
        <taxon>Metazoa</taxon>
        <taxon>Chordata</taxon>
        <taxon>Craniata</taxon>
        <taxon>Vertebrata</taxon>
        <taxon>Euteleostomi</taxon>
        <taxon>Actinopterygii</taxon>
        <taxon>Neopterygii</taxon>
        <taxon>Teleostei</taxon>
        <taxon>Neoteleostei</taxon>
        <taxon>Acanthomorphata</taxon>
        <taxon>Gobiaria</taxon>
        <taxon>Gobiiformes</taxon>
        <taxon>Gobioidei</taxon>
        <taxon>Gobiidae</taxon>
        <taxon>Gobionellinae</taxon>
        <taxon>Mugilogobius</taxon>
    </lineage>
</organism>
<proteinExistence type="predicted"/>
<reference evidence="3" key="1">
    <citation type="submission" date="2024-04" db="EMBL/GenBank/DDBJ databases">
        <title>Salinicola lusitanus LLJ914,a marine bacterium isolated from the Okinawa Trough.</title>
        <authorList>
            <person name="Li J."/>
        </authorList>
    </citation>
    <scope>NUCLEOTIDE SEQUENCE [LARGE SCALE GENOMIC DNA]</scope>
</reference>
<gene>
    <name evidence="2" type="ORF">WMY93_027324</name>
</gene>
<evidence type="ECO:0000313" key="2">
    <source>
        <dbReference type="EMBL" id="KAK7884201.1"/>
    </source>
</evidence>
<dbReference type="AlphaFoldDB" id="A0AAW0MVZ1"/>
<protein>
    <submittedName>
        <fullName evidence="2">Uncharacterized protein</fullName>
    </submittedName>
</protein>
<evidence type="ECO:0000256" key="1">
    <source>
        <dbReference type="SAM" id="MobiDB-lite"/>
    </source>
</evidence>
<accession>A0AAW0MVZ1</accession>
<dbReference type="Proteomes" id="UP001460270">
    <property type="component" value="Unassembled WGS sequence"/>
</dbReference>
<evidence type="ECO:0000313" key="3">
    <source>
        <dbReference type="Proteomes" id="UP001460270"/>
    </source>
</evidence>
<dbReference type="EMBL" id="JBBPFD010000020">
    <property type="protein sequence ID" value="KAK7884201.1"/>
    <property type="molecule type" value="Genomic_DNA"/>
</dbReference>